<protein>
    <submittedName>
        <fullName evidence="2">Uncharacterized protein</fullName>
    </submittedName>
</protein>
<keyword evidence="1" id="KW-0175">Coiled coil</keyword>
<evidence type="ECO:0000313" key="3">
    <source>
        <dbReference type="Proteomes" id="UP000557749"/>
    </source>
</evidence>
<sequence>MTISTAGMIESVRTAASMTKTQEERDCLNSIANRIEILTTANAGMDLELKSIRAALNIPVNTSVQAGVIAETSRLNDEVLSLRSELSESVALANKLRRTAKEHQEENQSLRTELAERSKQKPYAYAYQYAGCQTCEGFQDWRSQLSKERPPEWMLEDGKVTDLIELFAHPVPPAASQPNREQLRNLVDVVWNAVTESEEVPSTKWADELIDKAFSDLPASQPYTVPDAIDAAVNEILAIDSVASTDVIKALFHQYTGKMRLDAAAMLQQHSNSPQWIGVDWAKGGEPVSGAIKDVIAERQRQISTEGWTPTNIRRDLVKAGALVIAEIERLDRVEAKDGDA</sequence>
<evidence type="ECO:0000256" key="1">
    <source>
        <dbReference type="SAM" id="Coils"/>
    </source>
</evidence>
<gene>
    <name evidence="2" type="ORF">H2Y57_05145</name>
</gene>
<feature type="coiled-coil region" evidence="1">
    <location>
        <begin position="86"/>
        <end position="120"/>
    </location>
</feature>
<dbReference type="RefSeq" id="WP_181844829.1">
    <property type="nucleotide sequence ID" value="NZ_JACERJ010000002.1"/>
</dbReference>
<reference evidence="2 3" key="1">
    <citation type="submission" date="2020-07" db="EMBL/GenBank/DDBJ databases">
        <title>Characterization of Pectobacterium aroidearum strains causing soft rot on Amorphophallus konjac.</title>
        <authorList>
            <person name="Xie H."/>
        </authorList>
    </citation>
    <scope>NUCLEOTIDE SEQUENCE [LARGE SCALE GENOMIC DNA]</scope>
    <source>
        <strain evidence="2 3">MY7</strain>
    </source>
</reference>
<organism evidence="2 3">
    <name type="scientific">Pectobacterium aroidearum</name>
    <dbReference type="NCBI Taxonomy" id="1201031"/>
    <lineage>
        <taxon>Bacteria</taxon>
        <taxon>Pseudomonadati</taxon>
        <taxon>Pseudomonadota</taxon>
        <taxon>Gammaproteobacteria</taxon>
        <taxon>Enterobacterales</taxon>
        <taxon>Pectobacteriaceae</taxon>
        <taxon>Pectobacterium</taxon>
    </lineage>
</organism>
<comment type="caution">
    <text evidence="2">The sequence shown here is derived from an EMBL/GenBank/DDBJ whole genome shotgun (WGS) entry which is preliminary data.</text>
</comment>
<dbReference type="Proteomes" id="UP000557749">
    <property type="component" value="Unassembled WGS sequence"/>
</dbReference>
<evidence type="ECO:0000313" key="2">
    <source>
        <dbReference type="EMBL" id="MBA5203072.1"/>
    </source>
</evidence>
<proteinExistence type="predicted"/>
<accession>A0AAW3SU69</accession>
<name>A0AAW3SU69_9GAMM</name>
<dbReference type="EMBL" id="JACERJ010000002">
    <property type="protein sequence ID" value="MBA5203072.1"/>
    <property type="molecule type" value="Genomic_DNA"/>
</dbReference>
<dbReference type="AlphaFoldDB" id="A0AAW3SU69"/>